<dbReference type="InterPro" id="IPR029001">
    <property type="entry name" value="ITPase-like_fam"/>
</dbReference>
<dbReference type="SUPFAM" id="SSF52972">
    <property type="entry name" value="ITPase-like"/>
    <property type="match status" value="1"/>
</dbReference>
<comment type="subcellular location">
    <subcellularLocation>
        <location evidence="2 6">Cytoplasm</location>
    </subcellularLocation>
</comment>
<evidence type="ECO:0000313" key="7">
    <source>
        <dbReference type="EMBL" id="TYO98038.1"/>
    </source>
</evidence>
<dbReference type="EC" id="3.6.1.9" evidence="6"/>
<evidence type="ECO:0000256" key="3">
    <source>
        <dbReference type="ARBA" id="ARBA00022490"/>
    </source>
</evidence>
<feature type="site" description="Important for substrate specificity" evidence="6">
    <location>
        <position position="154"/>
    </location>
</feature>
<sequence length="195" mass="21192">MPTIYLASSSPRRRELLDQIGLPHVVFTVDIDETLPPGLPPAEQVMSLSRSKAEAAAATLAEGIVLAADTVVVLGGEVLGKPENESAARVMLERLQGNTHEVYTGITLMELAGGRVLSGYERTEVRLREMSRAEIEHYVATKEPLDKAGAYGVQGRAAVFVAGIRGCYFNVVGLPLFKLAQMLKELNIEVSQCWR</sequence>
<dbReference type="PIRSF" id="PIRSF006305">
    <property type="entry name" value="Maf"/>
    <property type="match status" value="1"/>
</dbReference>
<dbReference type="InterPro" id="IPR003697">
    <property type="entry name" value="Maf-like"/>
</dbReference>
<accession>A0A5S4ZYQ1</accession>
<dbReference type="AlphaFoldDB" id="A0A5S4ZYQ1"/>
<dbReference type="Gene3D" id="3.90.950.10">
    <property type="match status" value="1"/>
</dbReference>
<feature type="site" description="Important for substrate specificity" evidence="6">
    <location>
        <position position="12"/>
    </location>
</feature>
<evidence type="ECO:0000256" key="4">
    <source>
        <dbReference type="ARBA" id="ARBA00022801"/>
    </source>
</evidence>
<keyword evidence="3 6" id="KW-0963">Cytoplasm</keyword>
<dbReference type="PANTHER" id="PTHR43213">
    <property type="entry name" value="BIFUNCTIONAL DTTP/UTP PYROPHOSPHATASE/METHYLTRANSFERASE PROTEIN-RELATED"/>
    <property type="match status" value="1"/>
</dbReference>
<dbReference type="GO" id="GO:0036221">
    <property type="term" value="F:UTP diphosphatase activity"/>
    <property type="evidence" value="ECO:0007669"/>
    <property type="project" value="RHEA"/>
</dbReference>
<organism evidence="7 8">
    <name type="scientific">Desulfallas thermosapovorans DSM 6562</name>
    <dbReference type="NCBI Taxonomy" id="1121431"/>
    <lineage>
        <taxon>Bacteria</taxon>
        <taxon>Bacillati</taxon>
        <taxon>Bacillota</taxon>
        <taxon>Clostridia</taxon>
        <taxon>Eubacteriales</taxon>
        <taxon>Desulfallaceae</taxon>
        <taxon>Desulfallas</taxon>
    </lineage>
</organism>
<comment type="caution">
    <text evidence="7">The sequence shown here is derived from an EMBL/GenBank/DDBJ whole genome shotgun (WGS) entry which is preliminary data.</text>
</comment>
<comment type="similarity">
    <text evidence="6">Belongs to the Maf family. YhdE subfamily.</text>
</comment>
<dbReference type="RefSeq" id="WP_166510377.1">
    <property type="nucleotide sequence ID" value="NZ_VNHM01000001.1"/>
</dbReference>
<evidence type="ECO:0000256" key="2">
    <source>
        <dbReference type="ARBA" id="ARBA00004496"/>
    </source>
</evidence>
<dbReference type="FunFam" id="3.90.950.10:FF:000005">
    <property type="entry name" value="7-methyl-GTP pyrophosphatase"/>
    <property type="match status" value="1"/>
</dbReference>
<comment type="catalytic activity">
    <reaction evidence="6">
        <text>dTTP + H2O = dTMP + diphosphate + H(+)</text>
        <dbReference type="Rhea" id="RHEA:28534"/>
        <dbReference type="ChEBI" id="CHEBI:15377"/>
        <dbReference type="ChEBI" id="CHEBI:15378"/>
        <dbReference type="ChEBI" id="CHEBI:33019"/>
        <dbReference type="ChEBI" id="CHEBI:37568"/>
        <dbReference type="ChEBI" id="CHEBI:63528"/>
        <dbReference type="EC" id="3.6.1.9"/>
    </reaction>
</comment>
<keyword evidence="5 6" id="KW-0546">Nucleotide metabolism</keyword>
<dbReference type="EMBL" id="VNHM01000001">
    <property type="protein sequence ID" value="TYO98038.1"/>
    <property type="molecule type" value="Genomic_DNA"/>
</dbReference>
<name>A0A5S4ZYQ1_9FIRM</name>
<evidence type="ECO:0000256" key="5">
    <source>
        <dbReference type="ARBA" id="ARBA00023080"/>
    </source>
</evidence>
<gene>
    <name evidence="7" type="ORF">LX24_00323</name>
</gene>
<dbReference type="GO" id="GO:0005737">
    <property type="term" value="C:cytoplasm"/>
    <property type="evidence" value="ECO:0007669"/>
    <property type="project" value="UniProtKB-SubCell"/>
</dbReference>
<keyword evidence="4 6" id="KW-0378">Hydrolase</keyword>
<comment type="cofactor">
    <cofactor evidence="1 6">
        <name>a divalent metal cation</name>
        <dbReference type="ChEBI" id="CHEBI:60240"/>
    </cofactor>
</comment>
<comment type="caution">
    <text evidence="6">Lacks conserved residue(s) required for the propagation of feature annotation.</text>
</comment>
<comment type="function">
    <text evidence="6">Nucleoside triphosphate pyrophosphatase that hydrolyzes dTTP and UTP. May have a dual role in cell division arrest and in preventing the incorporation of modified nucleotides into cellular nucleic acids.</text>
</comment>
<feature type="active site" description="Proton acceptor" evidence="6">
    <location>
        <position position="69"/>
    </location>
</feature>
<dbReference type="GO" id="GO:0036218">
    <property type="term" value="F:dTTP diphosphatase activity"/>
    <property type="evidence" value="ECO:0007669"/>
    <property type="project" value="RHEA"/>
</dbReference>
<dbReference type="NCBIfam" id="TIGR00172">
    <property type="entry name" value="maf"/>
    <property type="match status" value="1"/>
</dbReference>
<protein>
    <recommendedName>
        <fullName evidence="6">dTTP/UTP pyrophosphatase</fullName>
        <shortName evidence="6">dTTPase/UTPase</shortName>
        <ecNumber evidence="6">3.6.1.9</ecNumber>
    </recommendedName>
    <alternativeName>
        <fullName evidence="6">Nucleoside triphosphate pyrophosphatase</fullName>
    </alternativeName>
    <alternativeName>
        <fullName evidence="6">Nucleotide pyrophosphatase</fullName>
        <shortName evidence="6">Nucleotide PPase</shortName>
    </alternativeName>
</protein>
<reference evidence="7 8" key="1">
    <citation type="submission" date="2019-07" db="EMBL/GenBank/DDBJ databases">
        <title>Genomic Encyclopedia of Type Strains, Phase I: the one thousand microbial genomes (KMG-I) project.</title>
        <authorList>
            <person name="Kyrpides N."/>
        </authorList>
    </citation>
    <scope>NUCLEOTIDE SEQUENCE [LARGE SCALE GENOMIC DNA]</scope>
    <source>
        <strain evidence="7 8">DSM 6562</strain>
    </source>
</reference>
<keyword evidence="8" id="KW-1185">Reference proteome</keyword>
<dbReference type="PANTHER" id="PTHR43213:SF5">
    <property type="entry name" value="BIFUNCTIONAL DTTP_UTP PYROPHOSPHATASE_METHYLTRANSFERASE PROTEIN-RELATED"/>
    <property type="match status" value="1"/>
</dbReference>
<dbReference type="Pfam" id="PF02545">
    <property type="entry name" value="Maf"/>
    <property type="match status" value="1"/>
</dbReference>
<evidence type="ECO:0000313" key="8">
    <source>
        <dbReference type="Proteomes" id="UP000323166"/>
    </source>
</evidence>
<evidence type="ECO:0000256" key="6">
    <source>
        <dbReference type="HAMAP-Rule" id="MF_00528"/>
    </source>
</evidence>
<dbReference type="GO" id="GO:0009117">
    <property type="term" value="P:nucleotide metabolic process"/>
    <property type="evidence" value="ECO:0007669"/>
    <property type="project" value="UniProtKB-KW"/>
</dbReference>
<comment type="catalytic activity">
    <reaction evidence="6">
        <text>UTP + H2O = UMP + diphosphate + H(+)</text>
        <dbReference type="Rhea" id="RHEA:29395"/>
        <dbReference type="ChEBI" id="CHEBI:15377"/>
        <dbReference type="ChEBI" id="CHEBI:15378"/>
        <dbReference type="ChEBI" id="CHEBI:33019"/>
        <dbReference type="ChEBI" id="CHEBI:46398"/>
        <dbReference type="ChEBI" id="CHEBI:57865"/>
        <dbReference type="EC" id="3.6.1.9"/>
    </reaction>
</comment>
<evidence type="ECO:0000256" key="1">
    <source>
        <dbReference type="ARBA" id="ARBA00001968"/>
    </source>
</evidence>
<dbReference type="CDD" id="cd00555">
    <property type="entry name" value="Maf"/>
    <property type="match status" value="1"/>
</dbReference>
<feature type="site" description="Important for substrate specificity" evidence="6">
    <location>
        <position position="70"/>
    </location>
</feature>
<dbReference type="Proteomes" id="UP000323166">
    <property type="component" value="Unassembled WGS sequence"/>
</dbReference>
<proteinExistence type="inferred from homology"/>
<dbReference type="HAMAP" id="MF_00528">
    <property type="entry name" value="Maf"/>
    <property type="match status" value="1"/>
</dbReference>